<dbReference type="Pfam" id="PF09905">
    <property type="entry name" value="VF530"/>
    <property type="match status" value="1"/>
</dbReference>
<evidence type="ECO:0000313" key="2">
    <source>
        <dbReference type="EMBL" id="SFO05310.1"/>
    </source>
</evidence>
<accession>A0A1I5E204</accession>
<evidence type="ECO:0000313" key="3">
    <source>
        <dbReference type="Proteomes" id="UP000198968"/>
    </source>
</evidence>
<dbReference type="Gene3D" id="1.10.720.30">
    <property type="entry name" value="SAP domain"/>
    <property type="match status" value="1"/>
</dbReference>
<name>A0A1I5E204_9GAMM</name>
<protein>
    <submittedName>
        <fullName evidence="2">Uncharacterized conserved protein</fullName>
    </submittedName>
</protein>
<proteinExistence type="predicted"/>
<keyword evidence="3" id="KW-1185">Reference proteome</keyword>
<dbReference type="InterPro" id="IPR036361">
    <property type="entry name" value="SAP_dom_sf"/>
</dbReference>
<feature type="region of interest" description="Disordered" evidence="1">
    <location>
        <begin position="74"/>
        <end position="104"/>
    </location>
</feature>
<sequence>MMNAQTSKDPLHGVTLEMQINSLVAQYGWAELGKRININCFKSDPSVKSSLKFLRRTPWARAEVEALYLDSLKAQPATREEPADDADQAPVEDPWGNWRGNTPE</sequence>
<dbReference type="GO" id="GO:0003677">
    <property type="term" value="F:DNA binding"/>
    <property type="evidence" value="ECO:0007669"/>
    <property type="project" value="InterPro"/>
</dbReference>
<dbReference type="Proteomes" id="UP000198968">
    <property type="component" value="Unassembled WGS sequence"/>
</dbReference>
<evidence type="ECO:0000256" key="1">
    <source>
        <dbReference type="SAM" id="MobiDB-lite"/>
    </source>
</evidence>
<dbReference type="InterPro" id="IPR018668">
    <property type="entry name" value="DNA-binding_VF530-like"/>
</dbReference>
<reference evidence="3" key="1">
    <citation type="submission" date="2016-10" db="EMBL/GenBank/DDBJ databases">
        <authorList>
            <person name="Varghese N."/>
            <person name="Submissions S."/>
        </authorList>
    </citation>
    <scope>NUCLEOTIDE SEQUENCE [LARGE SCALE GENOMIC DNA]</scope>
    <source>
        <strain evidence="3">OV426</strain>
    </source>
</reference>
<dbReference type="EMBL" id="FOVG01000003">
    <property type="protein sequence ID" value="SFO05310.1"/>
    <property type="molecule type" value="Genomic_DNA"/>
</dbReference>
<gene>
    <name evidence="2" type="ORF">SAMN05428971_2720</name>
</gene>
<dbReference type="AlphaFoldDB" id="A0A1I5E204"/>
<organism evidence="2 3">
    <name type="scientific">Candidatus Pantoea varia</name>
    <dbReference type="NCBI Taxonomy" id="1881036"/>
    <lineage>
        <taxon>Bacteria</taxon>
        <taxon>Pseudomonadati</taxon>
        <taxon>Pseudomonadota</taxon>
        <taxon>Gammaproteobacteria</taxon>
        <taxon>Enterobacterales</taxon>
        <taxon>Erwiniaceae</taxon>
        <taxon>Pantoea</taxon>
    </lineage>
</organism>